<dbReference type="PROSITE" id="PS50850">
    <property type="entry name" value="MFS"/>
    <property type="match status" value="1"/>
</dbReference>
<protein>
    <submittedName>
        <fullName evidence="7">MFS transporter</fullName>
    </submittedName>
</protein>
<feature type="transmembrane region" description="Helical" evidence="5">
    <location>
        <begin position="229"/>
        <end position="253"/>
    </location>
</feature>
<feature type="transmembrane region" description="Helical" evidence="5">
    <location>
        <begin position="362"/>
        <end position="384"/>
    </location>
</feature>
<name>A0A5C4LTA3_9PSEU</name>
<evidence type="ECO:0000256" key="3">
    <source>
        <dbReference type="ARBA" id="ARBA00022989"/>
    </source>
</evidence>
<organism evidence="7 8">
    <name type="scientific">Amycolatopsis alkalitolerans</name>
    <dbReference type="NCBI Taxonomy" id="2547244"/>
    <lineage>
        <taxon>Bacteria</taxon>
        <taxon>Bacillati</taxon>
        <taxon>Actinomycetota</taxon>
        <taxon>Actinomycetes</taxon>
        <taxon>Pseudonocardiales</taxon>
        <taxon>Pseudonocardiaceae</taxon>
        <taxon>Amycolatopsis</taxon>
    </lineage>
</organism>
<dbReference type="AlphaFoldDB" id="A0A5C4LTA3"/>
<feature type="transmembrane region" description="Helical" evidence="5">
    <location>
        <begin position="88"/>
        <end position="108"/>
    </location>
</feature>
<sequence length="434" mass="46555">MTVEQAAAPPTLHKRQIVGFGAGNFSVNLIAQTFATLAVFYYDDQLKASPSLIALAMAIHGVFNAVLNPLFGHLSDRTRSRWGRRVPYILFGMVPLAAAFTLIWTPPVSGSSSLFWYFLLVVLVYDVLFVLVVLNYGAIFPEMFVTRAERAAGAAWRQMFAIVGMILGVGAAPVLYGALGWSGMGIVLAVLTVLGFTVALTGSVERRQSETAPFSFFAAIRHTFANRAFLVYVIGSFLLQLCVALLQASIAFFAKYVLGNPSATMVSLLLGTIFVVAVPMVYVWGAVIRRFGAKKAILATVAVYLLASAPFLLVSDLVSALLTAAATGIAVAGMLVLLDILLAEVIDVDAARTGVRREGMYLGVNGFIVRWSVSVQALIMGFVLPRSGYDASLAVQPHTVQTGVRLLIGGIPMGILVLAFLMFLAYPSREKALS</sequence>
<keyword evidence="2 5" id="KW-0812">Transmembrane</keyword>
<dbReference type="GO" id="GO:0005886">
    <property type="term" value="C:plasma membrane"/>
    <property type="evidence" value="ECO:0007669"/>
    <property type="project" value="UniProtKB-SubCell"/>
</dbReference>
<dbReference type="EMBL" id="VDFW01000038">
    <property type="protein sequence ID" value="TNC21009.1"/>
    <property type="molecule type" value="Genomic_DNA"/>
</dbReference>
<dbReference type="InterPro" id="IPR036259">
    <property type="entry name" value="MFS_trans_sf"/>
</dbReference>
<evidence type="ECO:0000256" key="5">
    <source>
        <dbReference type="SAM" id="Phobius"/>
    </source>
</evidence>
<evidence type="ECO:0000259" key="6">
    <source>
        <dbReference type="PROSITE" id="PS50850"/>
    </source>
</evidence>
<feature type="transmembrane region" description="Helical" evidence="5">
    <location>
        <begin position="21"/>
        <end position="42"/>
    </location>
</feature>
<evidence type="ECO:0000313" key="8">
    <source>
        <dbReference type="Proteomes" id="UP000305546"/>
    </source>
</evidence>
<dbReference type="CDD" id="cd17332">
    <property type="entry name" value="MFS_MelB_like"/>
    <property type="match status" value="1"/>
</dbReference>
<evidence type="ECO:0000256" key="2">
    <source>
        <dbReference type="ARBA" id="ARBA00022692"/>
    </source>
</evidence>
<feature type="transmembrane region" description="Helical" evidence="5">
    <location>
        <begin position="404"/>
        <end position="426"/>
    </location>
</feature>
<accession>A0A5C4LTA3</accession>
<feature type="transmembrane region" description="Helical" evidence="5">
    <location>
        <begin position="159"/>
        <end position="179"/>
    </location>
</feature>
<evidence type="ECO:0000313" key="7">
    <source>
        <dbReference type="EMBL" id="TNC21009.1"/>
    </source>
</evidence>
<keyword evidence="4 5" id="KW-0472">Membrane</keyword>
<keyword evidence="8" id="KW-1185">Reference proteome</keyword>
<keyword evidence="3 5" id="KW-1133">Transmembrane helix</keyword>
<feature type="domain" description="Major facilitator superfamily (MFS) profile" evidence="6">
    <location>
        <begin position="228"/>
        <end position="434"/>
    </location>
</feature>
<dbReference type="InterPro" id="IPR020846">
    <property type="entry name" value="MFS_dom"/>
</dbReference>
<feature type="transmembrane region" description="Helical" evidence="5">
    <location>
        <begin position="320"/>
        <end position="342"/>
    </location>
</feature>
<dbReference type="PANTHER" id="PTHR11328:SF24">
    <property type="entry name" value="MAJOR FACILITATOR SUPERFAMILY (MFS) PROFILE DOMAIN-CONTAINING PROTEIN"/>
    <property type="match status" value="1"/>
</dbReference>
<dbReference type="Proteomes" id="UP000305546">
    <property type="component" value="Unassembled WGS sequence"/>
</dbReference>
<evidence type="ECO:0000256" key="1">
    <source>
        <dbReference type="ARBA" id="ARBA00004651"/>
    </source>
</evidence>
<comment type="caution">
    <text evidence="7">The sequence shown here is derived from an EMBL/GenBank/DDBJ whole genome shotgun (WGS) entry which is preliminary data.</text>
</comment>
<feature type="transmembrane region" description="Helical" evidence="5">
    <location>
        <begin position="114"/>
        <end position="138"/>
    </location>
</feature>
<dbReference type="InterPro" id="IPR039672">
    <property type="entry name" value="MFS_2"/>
</dbReference>
<evidence type="ECO:0000256" key="4">
    <source>
        <dbReference type="ARBA" id="ARBA00023136"/>
    </source>
</evidence>
<dbReference type="PANTHER" id="PTHR11328">
    <property type="entry name" value="MAJOR FACILITATOR SUPERFAMILY DOMAIN-CONTAINING PROTEIN"/>
    <property type="match status" value="1"/>
</dbReference>
<dbReference type="GO" id="GO:0008643">
    <property type="term" value="P:carbohydrate transport"/>
    <property type="evidence" value="ECO:0007669"/>
    <property type="project" value="InterPro"/>
</dbReference>
<feature type="transmembrane region" description="Helical" evidence="5">
    <location>
        <begin position="265"/>
        <end position="284"/>
    </location>
</feature>
<feature type="transmembrane region" description="Helical" evidence="5">
    <location>
        <begin position="185"/>
        <end position="204"/>
    </location>
</feature>
<feature type="transmembrane region" description="Helical" evidence="5">
    <location>
        <begin position="48"/>
        <end position="67"/>
    </location>
</feature>
<dbReference type="Gene3D" id="1.20.1250.20">
    <property type="entry name" value="MFS general substrate transporter like domains"/>
    <property type="match status" value="2"/>
</dbReference>
<dbReference type="RefSeq" id="WP_139100103.1">
    <property type="nucleotide sequence ID" value="NZ_VDFW01000038.1"/>
</dbReference>
<dbReference type="GO" id="GO:0015293">
    <property type="term" value="F:symporter activity"/>
    <property type="evidence" value="ECO:0007669"/>
    <property type="project" value="InterPro"/>
</dbReference>
<dbReference type="SUPFAM" id="SSF103473">
    <property type="entry name" value="MFS general substrate transporter"/>
    <property type="match status" value="1"/>
</dbReference>
<comment type="subcellular location">
    <subcellularLocation>
        <location evidence="1">Cell membrane</location>
        <topology evidence="1">Multi-pass membrane protein</topology>
    </subcellularLocation>
</comment>
<dbReference type="OrthoDB" id="3717977at2"/>
<reference evidence="7 8" key="1">
    <citation type="submission" date="2019-06" db="EMBL/GenBank/DDBJ databases">
        <title>Amycolatopsis alkalitolerans sp. nov., isolated from Gastrodia elata Blume.</title>
        <authorList>
            <person name="Narsing Rao M.P."/>
            <person name="Li W.J."/>
        </authorList>
    </citation>
    <scope>NUCLEOTIDE SEQUENCE [LARGE SCALE GENOMIC DNA]</scope>
    <source>
        <strain evidence="7 8">SYSUP0005</strain>
    </source>
</reference>
<dbReference type="Pfam" id="PF13347">
    <property type="entry name" value="MFS_2"/>
    <property type="match status" value="1"/>
</dbReference>
<feature type="transmembrane region" description="Helical" evidence="5">
    <location>
        <begin position="296"/>
        <end position="314"/>
    </location>
</feature>
<proteinExistence type="predicted"/>
<gene>
    <name evidence="7" type="ORF">FG385_29625</name>
</gene>